<feature type="transmembrane region" description="Helical" evidence="1">
    <location>
        <begin position="82"/>
        <end position="98"/>
    </location>
</feature>
<keyword evidence="3" id="KW-1185">Reference proteome</keyword>
<dbReference type="PANTHER" id="PTHR41324:SF1">
    <property type="entry name" value="DUF2232 DOMAIN-CONTAINING PROTEIN"/>
    <property type="match status" value="1"/>
</dbReference>
<sequence length="322" mass="35803">MVNQEQTGPELTQILQTLAISCLVIILPGIYWSMFGWTHMLLPLLSFYILSRFGEHTGKRFLVTAGILSGVVLLLLNHFDLIIFSAILMLGGGVLFSAAKKKNSPALSGLKACATLGLSWIVVIAAYSIISGGSPYADLLASIDSTINETIQYYRQSDEVSAESLVMVEQLLLQVQAVVPLVMPSILGGVIITLTWFTMVVGNNLLLRHHDKAPWLPYAMWQLPERLIWMGIIFGACVIIPIHLPRAVGINGLFLLSIVYCFQGLAVVVFYLNKWKVPVLLKAFFYVMLVLQSFGTVILLFLGVTDIWFDYRRIKRNKAITP</sequence>
<dbReference type="PANTHER" id="PTHR41324">
    <property type="entry name" value="MEMBRANE PROTEIN-RELATED"/>
    <property type="match status" value="1"/>
</dbReference>
<keyword evidence="1" id="KW-0472">Membrane</keyword>
<feature type="transmembrane region" description="Helical" evidence="1">
    <location>
        <begin position="284"/>
        <end position="309"/>
    </location>
</feature>
<evidence type="ECO:0000313" key="3">
    <source>
        <dbReference type="Proteomes" id="UP000199073"/>
    </source>
</evidence>
<reference evidence="2 3" key="1">
    <citation type="submission" date="2016-10" db="EMBL/GenBank/DDBJ databases">
        <authorList>
            <person name="de Groot N.N."/>
        </authorList>
    </citation>
    <scope>NUCLEOTIDE SEQUENCE [LARGE SCALE GENOMIC DNA]</scope>
    <source>
        <strain evidence="2 3">DSM 12130</strain>
    </source>
</reference>
<organism evidence="2 3">
    <name type="scientific">Desulforhopalus singaporensis</name>
    <dbReference type="NCBI Taxonomy" id="91360"/>
    <lineage>
        <taxon>Bacteria</taxon>
        <taxon>Pseudomonadati</taxon>
        <taxon>Thermodesulfobacteriota</taxon>
        <taxon>Desulfobulbia</taxon>
        <taxon>Desulfobulbales</taxon>
        <taxon>Desulfocapsaceae</taxon>
        <taxon>Desulforhopalus</taxon>
    </lineage>
</organism>
<proteinExistence type="predicted"/>
<evidence type="ECO:0000313" key="2">
    <source>
        <dbReference type="EMBL" id="SDP03792.1"/>
    </source>
</evidence>
<dbReference type="InterPro" id="IPR018710">
    <property type="entry name" value="DUF2232"/>
</dbReference>
<dbReference type="OrthoDB" id="12714at2"/>
<keyword evidence="1" id="KW-0812">Transmembrane</keyword>
<keyword evidence="1" id="KW-1133">Transmembrane helix</keyword>
<feature type="transmembrane region" description="Helical" evidence="1">
    <location>
        <begin position="181"/>
        <end position="206"/>
    </location>
</feature>
<gene>
    <name evidence="2" type="ORF">SAMN05660330_01651</name>
</gene>
<dbReference type="Proteomes" id="UP000199073">
    <property type="component" value="Unassembled WGS sequence"/>
</dbReference>
<dbReference type="Pfam" id="PF09991">
    <property type="entry name" value="DUF2232"/>
    <property type="match status" value="1"/>
</dbReference>
<evidence type="ECO:0000256" key="1">
    <source>
        <dbReference type="SAM" id="Phobius"/>
    </source>
</evidence>
<feature type="transmembrane region" description="Helical" evidence="1">
    <location>
        <begin position="18"/>
        <end position="49"/>
    </location>
</feature>
<name>A0A1H0PFE6_9BACT</name>
<dbReference type="AlphaFoldDB" id="A0A1H0PFE6"/>
<dbReference type="STRING" id="91360.SAMN05660330_01651"/>
<feature type="transmembrane region" description="Helical" evidence="1">
    <location>
        <begin position="227"/>
        <end position="244"/>
    </location>
</feature>
<protein>
    <submittedName>
        <fullName evidence="2">Uncharacterized conserved protein YybS, DUF2232 family</fullName>
    </submittedName>
</protein>
<accession>A0A1H0PFE6</accession>
<dbReference type="RefSeq" id="WP_092221687.1">
    <property type="nucleotide sequence ID" value="NZ_FNJI01000009.1"/>
</dbReference>
<dbReference type="EMBL" id="FNJI01000009">
    <property type="protein sequence ID" value="SDP03792.1"/>
    <property type="molecule type" value="Genomic_DNA"/>
</dbReference>
<feature type="transmembrane region" description="Helical" evidence="1">
    <location>
        <begin position="250"/>
        <end position="272"/>
    </location>
</feature>
<feature type="transmembrane region" description="Helical" evidence="1">
    <location>
        <begin position="110"/>
        <end position="130"/>
    </location>
</feature>